<organism evidence="8 11">
    <name type="scientific">Saccharopolyspora kobensis</name>
    <dbReference type="NCBI Taxonomy" id="146035"/>
    <lineage>
        <taxon>Bacteria</taxon>
        <taxon>Bacillati</taxon>
        <taxon>Actinomycetota</taxon>
        <taxon>Actinomycetes</taxon>
        <taxon>Pseudonocardiales</taxon>
        <taxon>Pseudonocardiaceae</taxon>
        <taxon>Saccharopolyspora</taxon>
    </lineage>
</organism>
<feature type="transmembrane region" description="Helical" evidence="6">
    <location>
        <begin position="108"/>
        <end position="132"/>
    </location>
</feature>
<dbReference type="PANTHER" id="PTHR12778">
    <property type="entry name" value="SOLUTE CARRIER FAMILY 33 ACETYL-COA TRANSPORTER -RELATED"/>
    <property type="match status" value="1"/>
</dbReference>
<dbReference type="SMR" id="A0A1H6AL53"/>
<evidence type="ECO:0000256" key="1">
    <source>
        <dbReference type="ARBA" id="ARBA00004651"/>
    </source>
</evidence>
<reference evidence="8" key="1">
    <citation type="submission" date="2016-10" db="EMBL/GenBank/DDBJ databases">
        <authorList>
            <person name="de Groot N.N."/>
        </authorList>
    </citation>
    <scope>NUCLEOTIDE SEQUENCE [LARGE SCALE GENOMIC DNA]</scope>
    <source>
        <strain evidence="8">ATCC 20501</strain>
    </source>
</reference>
<reference evidence="10 11" key="2">
    <citation type="submission" date="2016-10" db="EMBL/GenBank/DDBJ databases">
        <authorList>
            <person name="Varghese N."/>
            <person name="Submissions S."/>
        </authorList>
    </citation>
    <scope>NUCLEOTIDE SEQUENCE [LARGE SCALE GENOMIC DNA]</scope>
    <source>
        <strain evidence="11">ATCC 20501</strain>
        <strain evidence="9 10">CGMCC 4.3529</strain>
    </source>
</reference>
<protein>
    <submittedName>
        <fullName evidence="8">Predicted arabinose efflux permease, MFS family</fullName>
    </submittedName>
</protein>
<feature type="transmembrane region" description="Helical" evidence="6">
    <location>
        <begin position="352"/>
        <end position="373"/>
    </location>
</feature>
<evidence type="ECO:0000256" key="4">
    <source>
        <dbReference type="ARBA" id="ARBA00022989"/>
    </source>
</evidence>
<keyword evidence="2" id="KW-0813">Transport</keyword>
<dbReference type="RefSeq" id="WP_103908111.1">
    <property type="nucleotide sequence ID" value="NZ_FNVB01000003.1"/>
</dbReference>
<name>A0A1H6AL53_9PSEU</name>
<feature type="transmembrane region" description="Helical" evidence="6">
    <location>
        <begin position="52"/>
        <end position="71"/>
    </location>
</feature>
<accession>A0A1I2BQP6</accession>
<dbReference type="EMBL" id="FOME01000012">
    <property type="protein sequence ID" value="SFE58442.1"/>
    <property type="molecule type" value="Genomic_DNA"/>
</dbReference>
<feature type="transmembrane region" description="Helical" evidence="6">
    <location>
        <begin position="83"/>
        <end position="102"/>
    </location>
</feature>
<dbReference type="Proteomes" id="UP000236729">
    <property type="component" value="Unassembled WGS sequence"/>
</dbReference>
<dbReference type="AlphaFoldDB" id="A0A1H6AL53"/>
<feature type="transmembrane region" description="Helical" evidence="6">
    <location>
        <begin position="144"/>
        <end position="167"/>
    </location>
</feature>
<keyword evidence="10" id="KW-1185">Reference proteome</keyword>
<dbReference type="PANTHER" id="PTHR12778:SF10">
    <property type="entry name" value="MAJOR FACILITATOR SUPERFAMILY DOMAIN-CONTAINING PROTEIN 3"/>
    <property type="match status" value="1"/>
</dbReference>
<dbReference type="PROSITE" id="PS50850">
    <property type="entry name" value="MFS"/>
    <property type="match status" value="1"/>
</dbReference>
<dbReference type="InterPro" id="IPR020846">
    <property type="entry name" value="MFS_dom"/>
</dbReference>
<keyword evidence="4 6" id="KW-1133">Transmembrane helix</keyword>
<gene>
    <name evidence="8" type="ORF">SAMN02982929_02359</name>
    <name evidence="9" type="ORF">SAMN05216506_112193</name>
</gene>
<dbReference type="InterPro" id="IPR011701">
    <property type="entry name" value="MFS"/>
</dbReference>
<evidence type="ECO:0000256" key="6">
    <source>
        <dbReference type="SAM" id="Phobius"/>
    </source>
</evidence>
<feature type="transmembrane region" description="Helical" evidence="6">
    <location>
        <begin position="314"/>
        <end position="340"/>
    </location>
</feature>
<evidence type="ECO:0000313" key="10">
    <source>
        <dbReference type="Proteomes" id="UP000199690"/>
    </source>
</evidence>
<keyword evidence="3 6" id="KW-0812">Transmembrane</keyword>
<evidence type="ECO:0000259" key="7">
    <source>
        <dbReference type="PROSITE" id="PS50850"/>
    </source>
</evidence>
<dbReference type="Pfam" id="PF07690">
    <property type="entry name" value="MFS_1"/>
    <property type="match status" value="1"/>
</dbReference>
<dbReference type="GO" id="GO:0005886">
    <property type="term" value="C:plasma membrane"/>
    <property type="evidence" value="ECO:0007669"/>
    <property type="project" value="UniProtKB-SubCell"/>
</dbReference>
<dbReference type="GO" id="GO:0022857">
    <property type="term" value="F:transmembrane transporter activity"/>
    <property type="evidence" value="ECO:0007669"/>
    <property type="project" value="InterPro"/>
</dbReference>
<feature type="domain" description="Major facilitator superfamily (MFS) profile" evidence="7">
    <location>
        <begin position="1"/>
        <end position="404"/>
    </location>
</feature>
<dbReference type="EMBL" id="FNVB01000003">
    <property type="protein sequence ID" value="SEG48807.1"/>
    <property type="molecule type" value="Genomic_DNA"/>
</dbReference>
<proteinExistence type="predicted"/>
<accession>A0A1H6AL53</accession>
<feature type="transmembrane region" description="Helical" evidence="6">
    <location>
        <begin position="288"/>
        <end position="308"/>
    </location>
</feature>
<dbReference type="SUPFAM" id="SSF103473">
    <property type="entry name" value="MFS general substrate transporter"/>
    <property type="match status" value="1"/>
</dbReference>
<feature type="transmembrane region" description="Helical" evidence="6">
    <location>
        <begin position="173"/>
        <end position="195"/>
    </location>
</feature>
<evidence type="ECO:0000313" key="11">
    <source>
        <dbReference type="Proteomes" id="UP000236729"/>
    </source>
</evidence>
<evidence type="ECO:0000313" key="8">
    <source>
        <dbReference type="EMBL" id="SEG48807.1"/>
    </source>
</evidence>
<feature type="transmembrane region" description="Helical" evidence="6">
    <location>
        <begin position="379"/>
        <end position="400"/>
    </location>
</feature>
<dbReference type="InterPro" id="IPR036259">
    <property type="entry name" value="MFS_trans_sf"/>
</dbReference>
<evidence type="ECO:0000256" key="3">
    <source>
        <dbReference type="ARBA" id="ARBA00022692"/>
    </source>
</evidence>
<feature type="transmembrane region" description="Helical" evidence="6">
    <location>
        <begin position="255"/>
        <end position="281"/>
    </location>
</feature>
<evidence type="ECO:0000256" key="5">
    <source>
        <dbReference type="ARBA" id="ARBA00023136"/>
    </source>
</evidence>
<keyword evidence="5 6" id="KW-0472">Membrane</keyword>
<dbReference type="Proteomes" id="UP000199690">
    <property type="component" value="Unassembled WGS sequence"/>
</dbReference>
<evidence type="ECO:0000256" key="2">
    <source>
        <dbReference type="ARBA" id="ARBA00022448"/>
    </source>
</evidence>
<feature type="transmembrane region" description="Helical" evidence="6">
    <location>
        <begin position="21"/>
        <end position="40"/>
    </location>
</feature>
<feature type="transmembrane region" description="Helical" evidence="6">
    <location>
        <begin position="227"/>
        <end position="249"/>
    </location>
</feature>
<comment type="subcellular location">
    <subcellularLocation>
        <location evidence="1">Cell membrane</location>
        <topology evidence="1">Multi-pass membrane protein</topology>
    </subcellularLocation>
</comment>
<sequence length="417" mass="42575">MTVVDKGSEAPPIGYRLLATLYTAQFLGTAFFATALASILRDRGVGLEELGLLQVVSMLSAMRVLWAPLVDRFGSTRRGHYRSWLLVLQPALALALLSLLVLDPVADLGLVLFAALATGVLSATQDIAVDALTVRLLRPEQHGIANGIQVAGGYVGSLIGGGVSLLVYDEFGWAPAVLALAMLSALPAVQLLWLAEPAEQIARPRLRHRYTALLGVLTERSKARWTLVVQPCFFAGIFAAYALVAPMLVDAGWSLSSIGLVVNLLGDTSAMLGAVLAGALVARLGTRACLILLGLVMLGTVLALLPLASGSAPAVATGAAILLFKIAYAASATVIATVTMRLSRPATAGADYSAMSSVGSVIAFGAGTAALALAGAVGYPAAMSAAAALVGAGVLAVRLLPAREGAVTPAAAASSDE</sequence>
<evidence type="ECO:0000313" key="9">
    <source>
        <dbReference type="EMBL" id="SFE58442.1"/>
    </source>
</evidence>
<dbReference type="Gene3D" id="1.20.1250.20">
    <property type="entry name" value="MFS general substrate transporter like domains"/>
    <property type="match status" value="1"/>
</dbReference>
<dbReference type="InterPro" id="IPR004752">
    <property type="entry name" value="AmpG_permease/AT-1"/>
</dbReference>